<dbReference type="HOGENOM" id="CLU_468451_0_0_12"/>
<dbReference type="STRING" id="545695.TREAZ_2869"/>
<dbReference type="Proteomes" id="UP000009222">
    <property type="component" value="Chromosome"/>
</dbReference>
<evidence type="ECO:0000313" key="3">
    <source>
        <dbReference type="Proteomes" id="UP000009222"/>
    </source>
</evidence>
<sequence length="595" mass="64730">MNKTKILLAFFVLTLFAGFANAQNRNSGRVSPADMPVSSAPIWERDIDDIVVGLPFLQAESVVVACQDGSLKSWSMSGTALWEFDPHGKPSPHTSRSPEGTSYASNLEGVFMAVNRVGRELWRIQLGNPMSFPAVVGWDGRLLIAVGQEMFCRTASGIALWTQDLGSPMAMAPVLDHAGGVATFLENSDFVRISHLGAIERIRLDRQPAIIVPIITGDSNSFLLLYQNGEVENIKLDLKGSRNGMLSRSRLPALPVTPIAAIGYEDQAAVTLKDGRVALISGTSARIAWTGNSHETTAEKGAGNLNPGDASMTFDERGIFSFSRHGGTAFAEDGRRRWLLRVPETSAIPVLSTEGLVYACGKDQVLRTYKIDNQVRKIPRSMYGPEPEGTYGLGNPPPSPWASDSGRYDEAIMAALYAEIDKATSSGQVGENEPLYVGYLMEMIGYFLNNPNASLVRAPIKVPQRIDLLRLLARMGSRETIKFLVTIYNRDPEPSIKAACCEAIGKIGVDPKGEAIQAYTFLLSRDNANRDSQTLLSASDSIAALCRFSGPPLAGDGILLLTQIARFPDFRPDVKKRAQDQLNALRQEGLDKVIQ</sequence>
<dbReference type="EMBL" id="CP001841">
    <property type="protein sequence ID" value="AEF82691.1"/>
    <property type="molecule type" value="Genomic_DNA"/>
</dbReference>
<proteinExistence type="predicted"/>
<dbReference type="SMART" id="SM00564">
    <property type="entry name" value="PQQ"/>
    <property type="match status" value="2"/>
</dbReference>
<feature type="chain" id="PRO_5003335101" evidence="1">
    <location>
        <begin position="23"/>
        <end position="595"/>
    </location>
</feature>
<dbReference type="InterPro" id="IPR016024">
    <property type="entry name" value="ARM-type_fold"/>
</dbReference>
<dbReference type="InterPro" id="IPR011047">
    <property type="entry name" value="Quinoprotein_ADH-like_sf"/>
</dbReference>
<dbReference type="Gene3D" id="1.25.10.10">
    <property type="entry name" value="Leucine-rich Repeat Variant"/>
    <property type="match status" value="1"/>
</dbReference>
<evidence type="ECO:0000256" key="1">
    <source>
        <dbReference type="SAM" id="SignalP"/>
    </source>
</evidence>
<dbReference type="KEGG" id="taz:TREAZ_2869"/>
<protein>
    <submittedName>
        <fullName evidence="2">Uncharacterized protein</fullName>
    </submittedName>
</protein>
<keyword evidence="1" id="KW-0732">Signal</keyword>
<organism evidence="2 3">
    <name type="scientific">Leadbettera azotonutricia (strain ATCC BAA-888 / DSM 13862 / ZAS-9)</name>
    <name type="common">Treponema azotonutricium</name>
    <dbReference type="NCBI Taxonomy" id="545695"/>
    <lineage>
        <taxon>Bacteria</taxon>
        <taxon>Pseudomonadati</taxon>
        <taxon>Spirochaetota</taxon>
        <taxon>Spirochaetia</taxon>
        <taxon>Spirochaetales</taxon>
        <taxon>Breznakiellaceae</taxon>
        <taxon>Leadbettera</taxon>
    </lineage>
</organism>
<feature type="signal peptide" evidence="1">
    <location>
        <begin position="1"/>
        <end position="22"/>
    </location>
</feature>
<reference evidence="2 3" key="2">
    <citation type="journal article" date="2011" name="ISME J.">
        <title>RNA-seq reveals cooperative metabolic interactions between two termite-gut spirochete species in co-culture.</title>
        <authorList>
            <person name="Rosenthal A.Z."/>
            <person name="Matson E.G."/>
            <person name="Eldar A."/>
            <person name="Leadbetter J.R."/>
        </authorList>
    </citation>
    <scope>NUCLEOTIDE SEQUENCE [LARGE SCALE GENOMIC DNA]</scope>
    <source>
        <strain evidence="3">ATCC BAA-888 / DSM 13862 / ZAS-9</strain>
    </source>
</reference>
<accession>F5YCE2</accession>
<gene>
    <name evidence="2" type="ordered locus">TREAZ_2869</name>
</gene>
<dbReference type="Gene3D" id="2.130.10.10">
    <property type="entry name" value="YVTN repeat-like/Quinoprotein amine dehydrogenase"/>
    <property type="match status" value="1"/>
</dbReference>
<name>F5YCE2_LEAAZ</name>
<dbReference type="InterPro" id="IPR015943">
    <property type="entry name" value="WD40/YVTN_repeat-like_dom_sf"/>
</dbReference>
<dbReference type="InterPro" id="IPR011989">
    <property type="entry name" value="ARM-like"/>
</dbReference>
<dbReference type="InParanoid" id="F5YCE2"/>
<dbReference type="eggNOG" id="COG1520">
    <property type="taxonomic scope" value="Bacteria"/>
</dbReference>
<dbReference type="SUPFAM" id="SSF48371">
    <property type="entry name" value="ARM repeat"/>
    <property type="match status" value="1"/>
</dbReference>
<dbReference type="RefSeq" id="WP_015712670.1">
    <property type="nucleotide sequence ID" value="NC_015577.1"/>
</dbReference>
<evidence type="ECO:0000313" key="2">
    <source>
        <dbReference type="EMBL" id="AEF82691.1"/>
    </source>
</evidence>
<keyword evidence="3" id="KW-1185">Reference proteome</keyword>
<dbReference type="InterPro" id="IPR018391">
    <property type="entry name" value="PQQ_b-propeller_rpt"/>
</dbReference>
<dbReference type="AlphaFoldDB" id="F5YCE2"/>
<reference evidence="3" key="1">
    <citation type="submission" date="2009-12" db="EMBL/GenBank/DDBJ databases">
        <title>Complete sequence of Treponema azotonutricium strain ZAS-9.</title>
        <authorList>
            <person name="Tetu S.G."/>
            <person name="Matson E."/>
            <person name="Ren Q."/>
            <person name="Seshadri R."/>
            <person name="Elbourne L."/>
            <person name="Hassan K.A."/>
            <person name="Durkin A."/>
            <person name="Radune D."/>
            <person name="Mohamoud Y."/>
            <person name="Shay R."/>
            <person name="Jin S."/>
            <person name="Zhang X."/>
            <person name="Lucey K."/>
            <person name="Ballor N.R."/>
            <person name="Ottesen E."/>
            <person name="Rosenthal R."/>
            <person name="Allen A."/>
            <person name="Leadbetter J.R."/>
            <person name="Paulsen I.T."/>
        </authorList>
    </citation>
    <scope>NUCLEOTIDE SEQUENCE [LARGE SCALE GENOMIC DNA]</scope>
    <source>
        <strain evidence="3">ATCC BAA-888 / DSM 13862 / ZAS-9</strain>
    </source>
</reference>
<dbReference type="SUPFAM" id="SSF50998">
    <property type="entry name" value="Quinoprotein alcohol dehydrogenase-like"/>
    <property type="match status" value="1"/>
</dbReference>